<dbReference type="GO" id="GO:0032259">
    <property type="term" value="P:methylation"/>
    <property type="evidence" value="ECO:0007669"/>
    <property type="project" value="UniProtKB-KW"/>
</dbReference>
<keyword evidence="3" id="KW-0489">Methyltransferase</keyword>
<gene>
    <name evidence="3" type="ORF">SAMN04489732_1284</name>
</gene>
<keyword evidence="3" id="KW-0830">Ubiquinone</keyword>
<protein>
    <submittedName>
        <fullName evidence="3">Ubiquinone/menaquinone biosynthesis C-methylase UbiE</fullName>
    </submittedName>
</protein>
<evidence type="ECO:0000259" key="2">
    <source>
        <dbReference type="Pfam" id="PF08241"/>
    </source>
</evidence>
<dbReference type="SUPFAM" id="SSF53335">
    <property type="entry name" value="S-adenosyl-L-methionine-dependent methyltransferases"/>
    <property type="match status" value="1"/>
</dbReference>
<keyword evidence="3" id="KW-0808">Transferase</keyword>
<feature type="domain" description="Methyltransferase type 11" evidence="2">
    <location>
        <begin position="238"/>
        <end position="332"/>
    </location>
</feature>
<feature type="compositionally biased region" description="Polar residues" evidence="1">
    <location>
        <begin position="83"/>
        <end position="97"/>
    </location>
</feature>
<sequence>MDGKRRIDRASSRSPHHESQVVGEHAGLPLPPDRNQGDPPRGTTCTAVCHHRERSRTERAYRGADLSRPVETPGRVAHQLSAAMTASKPPSCNTERVTTGRACGDAGVQRPPAVRAGGTDLERQMPQLPLVEQNIMLLFSLVYAGASDGVVARPGGSRWMTGKPAPHDSGSRAVARLGADRSWHTEREHLVRAQFDDRSRAAEYAASHEEPGPSGRYFSSRMHAVLEALGHCPGGDLVDVGCGPGVFARQLADARPDEFQVTLVDSSPAMIAEASRSLRGTNTRLAVGDAVNLPFPESSFGVAVAMGVLEYCAVSTVLEECARVVQRNGLVLVTMLNPLSPYRIFEWVVYWPLLRLLGKIEGMLGRAPEARHGPRPSGIRAVPPWKLRRLLRAAGLMPVDIVYYDVTPVVPPVDQVLWKLSRRWQTRPESTLARRGFRRLLGSAYLVVASKSG</sequence>
<evidence type="ECO:0000256" key="1">
    <source>
        <dbReference type="SAM" id="MobiDB-lite"/>
    </source>
</evidence>
<reference evidence="4" key="1">
    <citation type="submission" date="2016-10" db="EMBL/GenBank/DDBJ databases">
        <authorList>
            <person name="Varghese N."/>
            <person name="Submissions S."/>
        </authorList>
    </citation>
    <scope>NUCLEOTIDE SEQUENCE [LARGE SCALE GENOMIC DNA]</scope>
    <source>
        <strain evidence="4">DSM 44993</strain>
    </source>
</reference>
<feature type="region of interest" description="Disordered" evidence="1">
    <location>
        <begin position="1"/>
        <end position="60"/>
    </location>
</feature>
<dbReference type="GO" id="GO:0008757">
    <property type="term" value="F:S-adenosylmethionine-dependent methyltransferase activity"/>
    <property type="evidence" value="ECO:0007669"/>
    <property type="project" value="InterPro"/>
</dbReference>
<dbReference type="AlphaFoldDB" id="A0A1H8YMV3"/>
<organism evidence="3 4">
    <name type="scientific">Amycolatopsis saalfeldensis</name>
    <dbReference type="NCBI Taxonomy" id="394193"/>
    <lineage>
        <taxon>Bacteria</taxon>
        <taxon>Bacillati</taxon>
        <taxon>Actinomycetota</taxon>
        <taxon>Actinomycetes</taxon>
        <taxon>Pseudonocardiales</taxon>
        <taxon>Pseudonocardiaceae</taxon>
        <taxon>Amycolatopsis</taxon>
    </lineage>
</organism>
<dbReference type="InterPro" id="IPR029063">
    <property type="entry name" value="SAM-dependent_MTases_sf"/>
</dbReference>
<proteinExistence type="predicted"/>
<feature type="compositionally biased region" description="Basic and acidic residues" evidence="1">
    <location>
        <begin position="1"/>
        <end position="19"/>
    </location>
</feature>
<feature type="region of interest" description="Disordered" evidence="1">
    <location>
        <begin position="83"/>
        <end position="111"/>
    </location>
</feature>
<dbReference type="InterPro" id="IPR013216">
    <property type="entry name" value="Methyltransf_11"/>
</dbReference>
<name>A0A1H8YMV3_9PSEU</name>
<dbReference type="Gene3D" id="3.40.50.150">
    <property type="entry name" value="Vaccinia Virus protein VP39"/>
    <property type="match status" value="1"/>
</dbReference>
<dbReference type="PANTHER" id="PTHR43591">
    <property type="entry name" value="METHYLTRANSFERASE"/>
    <property type="match status" value="1"/>
</dbReference>
<dbReference type="CDD" id="cd02440">
    <property type="entry name" value="AdoMet_MTases"/>
    <property type="match status" value="1"/>
</dbReference>
<dbReference type="Proteomes" id="UP000198582">
    <property type="component" value="Unassembled WGS sequence"/>
</dbReference>
<evidence type="ECO:0000313" key="4">
    <source>
        <dbReference type="Proteomes" id="UP000198582"/>
    </source>
</evidence>
<keyword evidence="4" id="KW-1185">Reference proteome</keyword>
<dbReference type="Pfam" id="PF08241">
    <property type="entry name" value="Methyltransf_11"/>
    <property type="match status" value="1"/>
</dbReference>
<dbReference type="EMBL" id="FOEF01000028">
    <property type="protein sequence ID" value="SEP53517.1"/>
    <property type="molecule type" value="Genomic_DNA"/>
</dbReference>
<dbReference type="STRING" id="394193.SAMN04489732_1284"/>
<evidence type="ECO:0000313" key="3">
    <source>
        <dbReference type="EMBL" id="SEP53517.1"/>
    </source>
</evidence>
<dbReference type="PANTHER" id="PTHR43591:SF24">
    <property type="entry name" value="2-METHOXY-6-POLYPRENYL-1,4-BENZOQUINOL METHYLASE, MITOCHONDRIAL"/>
    <property type="match status" value="1"/>
</dbReference>
<accession>A0A1H8YMV3</accession>